<dbReference type="InterPro" id="IPR002810">
    <property type="entry name" value="NfeD-like_C"/>
</dbReference>
<keyword evidence="8" id="KW-1185">Reference proteome</keyword>
<name>A0A061AAU2_9MOLU</name>
<dbReference type="AlphaFoldDB" id="A0A061AAU2"/>
<evidence type="ECO:0000256" key="3">
    <source>
        <dbReference type="ARBA" id="ARBA00022989"/>
    </source>
</evidence>
<gene>
    <name evidence="7" type="ORF">Aocu_09420</name>
</gene>
<dbReference type="InterPro" id="IPR052165">
    <property type="entry name" value="Membrane_assoc_protease"/>
</dbReference>
<evidence type="ECO:0000256" key="4">
    <source>
        <dbReference type="ARBA" id="ARBA00023136"/>
    </source>
</evidence>
<reference evidence="8" key="1">
    <citation type="submission" date="2014-05" db="EMBL/GenBank/DDBJ databases">
        <authorList>
            <person name="Kube M."/>
        </authorList>
    </citation>
    <scope>NUCLEOTIDE SEQUENCE [LARGE SCALE GENOMIC DNA]</scope>
</reference>
<keyword evidence="2 5" id="KW-0812">Transmembrane</keyword>
<sequence length="143" mass="16435">MIWFWLVIFIIALVVEFLSVEFISVWFALATLPTMIVSYFYPDNLWLQVIVFFVSGFVLMALTRPVLIKYFKRNVVSTNVDSYIGKVAIVIKEISDTQRGQVDFENMNWTAISSETIPVGSKVRILAVEGNKFIVTQIENKED</sequence>
<proteinExistence type="predicted"/>
<evidence type="ECO:0000256" key="1">
    <source>
        <dbReference type="ARBA" id="ARBA00004141"/>
    </source>
</evidence>
<evidence type="ECO:0000313" key="7">
    <source>
        <dbReference type="EMBL" id="CDR31015.1"/>
    </source>
</evidence>
<feature type="domain" description="NfeD-like C-terminal" evidence="6">
    <location>
        <begin position="80"/>
        <end position="136"/>
    </location>
</feature>
<evidence type="ECO:0000259" key="6">
    <source>
        <dbReference type="Pfam" id="PF01957"/>
    </source>
</evidence>
<feature type="transmembrane region" description="Helical" evidence="5">
    <location>
        <begin position="45"/>
        <end position="63"/>
    </location>
</feature>
<keyword evidence="4 5" id="KW-0472">Membrane</keyword>
<evidence type="ECO:0000313" key="8">
    <source>
        <dbReference type="Proteomes" id="UP000032434"/>
    </source>
</evidence>
<dbReference type="GO" id="GO:0005886">
    <property type="term" value="C:plasma membrane"/>
    <property type="evidence" value="ECO:0007669"/>
    <property type="project" value="TreeGrafter"/>
</dbReference>
<dbReference type="SUPFAM" id="SSF141322">
    <property type="entry name" value="NfeD domain-like"/>
    <property type="match status" value="1"/>
</dbReference>
<dbReference type="Pfam" id="PF01957">
    <property type="entry name" value="NfeD"/>
    <property type="match status" value="1"/>
</dbReference>
<organism evidence="7 8">
    <name type="scientific">Acholeplasma oculi</name>
    <dbReference type="NCBI Taxonomy" id="35623"/>
    <lineage>
        <taxon>Bacteria</taxon>
        <taxon>Bacillati</taxon>
        <taxon>Mycoplasmatota</taxon>
        <taxon>Mollicutes</taxon>
        <taxon>Acholeplasmatales</taxon>
        <taxon>Acholeplasmataceae</taxon>
        <taxon>Acholeplasma</taxon>
    </lineage>
</organism>
<dbReference type="STRING" id="35623.Aocu_09420"/>
<dbReference type="KEGG" id="aoc:Aocu_09420"/>
<dbReference type="PANTHER" id="PTHR33507:SF3">
    <property type="entry name" value="INNER MEMBRANE PROTEIN YBBJ"/>
    <property type="match status" value="1"/>
</dbReference>
<dbReference type="PATRIC" id="fig|35623.3.peg.941"/>
<accession>A0A061AAU2</accession>
<dbReference type="HOGENOM" id="CLU_116732_2_1_14"/>
<feature type="transmembrane region" description="Helical" evidence="5">
    <location>
        <begin position="7"/>
        <end position="29"/>
    </location>
</feature>
<dbReference type="InterPro" id="IPR012340">
    <property type="entry name" value="NA-bd_OB-fold"/>
</dbReference>
<comment type="subcellular location">
    <subcellularLocation>
        <location evidence="1">Membrane</location>
        <topology evidence="1">Multi-pass membrane protein</topology>
    </subcellularLocation>
</comment>
<evidence type="ECO:0000256" key="2">
    <source>
        <dbReference type="ARBA" id="ARBA00022692"/>
    </source>
</evidence>
<dbReference type="Proteomes" id="UP000032434">
    <property type="component" value="Chromosome 1"/>
</dbReference>
<keyword evidence="3 5" id="KW-1133">Transmembrane helix</keyword>
<dbReference type="PANTHER" id="PTHR33507">
    <property type="entry name" value="INNER MEMBRANE PROTEIN YBBJ"/>
    <property type="match status" value="1"/>
</dbReference>
<protein>
    <submittedName>
        <fullName evidence="7">NfeD-like protein</fullName>
    </submittedName>
</protein>
<dbReference type="Gene3D" id="2.40.50.140">
    <property type="entry name" value="Nucleic acid-binding proteins"/>
    <property type="match status" value="1"/>
</dbReference>
<dbReference type="EMBL" id="LK028559">
    <property type="protein sequence ID" value="CDR31015.1"/>
    <property type="molecule type" value="Genomic_DNA"/>
</dbReference>
<dbReference type="InParanoid" id="A0A061AAU2"/>
<evidence type="ECO:0000256" key="5">
    <source>
        <dbReference type="SAM" id="Phobius"/>
    </source>
</evidence>